<protein>
    <submittedName>
        <fullName evidence="1">Uncharacterized protein</fullName>
    </submittedName>
</protein>
<comment type="caution">
    <text evidence="1">The sequence shown here is derived from an EMBL/GenBank/DDBJ whole genome shotgun (WGS) entry which is preliminary data.</text>
</comment>
<dbReference type="OrthoDB" id="10285105at2759"/>
<dbReference type="Proteomes" id="UP000887116">
    <property type="component" value="Unassembled WGS sequence"/>
</dbReference>
<evidence type="ECO:0000313" key="1">
    <source>
        <dbReference type="EMBL" id="GFR12866.1"/>
    </source>
</evidence>
<dbReference type="EMBL" id="BMAO01017030">
    <property type="protein sequence ID" value="GFR12866.1"/>
    <property type="molecule type" value="Genomic_DNA"/>
</dbReference>
<evidence type="ECO:0000313" key="2">
    <source>
        <dbReference type="Proteomes" id="UP000887116"/>
    </source>
</evidence>
<accession>A0A8X6LJ98</accession>
<organism evidence="1 2">
    <name type="scientific">Trichonephila clavata</name>
    <name type="common">Joro spider</name>
    <name type="synonym">Nephila clavata</name>
    <dbReference type="NCBI Taxonomy" id="2740835"/>
    <lineage>
        <taxon>Eukaryota</taxon>
        <taxon>Metazoa</taxon>
        <taxon>Ecdysozoa</taxon>
        <taxon>Arthropoda</taxon>
        <taxon>Chelicerata</taxon>
        <taxon>Arachnida</taxon>
        <taxon>Araneae</taxon>
        <taxon>Araneomorphae</taxon>
        <taxon>Entelegynae</taxon>
        <taxon>Araneoidea</taxon>
        <taxon>Nephilidae</taxon>
        <taxon>Trichonephila</taxon>
    </lineage>
</organism>
<keyword evidence="2" id="KW-1185">Reference proteome</keyword>
<name>A0A8X6LJ98_TRICU</name>
<sequence>MLNEESIVLIQKEMGMRIPYRDSNWHRRHWLMETALIPCHRSTAAECFRVEMGLPKTAEGRQHETPSCIQ</sequence>
<reference evidence="1" key="1">
    <citation type="submission" date="2020-07" db="EMBL/GenBank/DDBJ databases">
        <title>Multicomponent nature underlies the extraordinary mechanical properties of spider dragline silk.</title>
        <authorList>
            <person name="Kono N."/>
            <person name="Nakamura H."/>
            <person name="Mori M."/>
            <person name="Yoshida Y."/>
            <person name="Ohtoshi R."/>
            <person name="Malay A.D."/>
            <person name="Moran D.A.P."/>
            <person name="Tomita M."/>
            <person name="Numata K."/>
            <person name="Arakawa K."/>
        </authorList>
    </citation>
    <scope>NUCLEOTIDE SEQUENCE</scope>
</reference>
<proteinExistence type="predicted"/>
<gene>
    <name evidence="1" type="ORF">TNCT_194791</name>
</gene>
<dbReference type="AlphaFoldDB" id="A0A8X6LJ98"/>